<keyword evidence="8" id="KW-1185">Reference proteome</keyword>
<dbReference type="GO" id="GO:0005930">
    <property type="term" value="C:axoneme"/>
    <property type="evidence" value="ECO:0007669"/>
    <property type="project" value="UniProtKB-SubCell"/>
</dbReference>
<proteinExistence type="inferred from homology"/>
<comment type="subcellular location">
    <subcellularLocation>
        <location evidence="1">Cytoplasm</location>
        <location evidence="1">Cytoskeleton</location>
        <location evidence="1">Cilium axoneme</location>
    </subcellularLocation>
</comment>
<dbReference type="KEGG" id="mpp:MICPUCDRAFT_52185"/>
<evidence type="ECO:0000256" key="1">
    <source>
        <dbReference type="ARBA" id="ARBA00004430"/>
    </source>
</evidence>
<keyword evidence="4" id="KW-0963">Cytoplasm</keyword>
<evidence type="ECO:0000313" key="8">
    <source>
        <dbReference type="Proteomes" id="UP000001876"/>
    </source>
</evidence>
<evidence type="ECO:0000313" key="7">
    <source>
        <dbReference type="EMBL" id="EEH53436.1"/>
    </source>
</evidence>
<dbReference type="PANTHER" id="PTHR31078">
    <property type="entry name" value="CILIA- AND FLAGELLA-ASSOCIATED PROTEIN 300"/>
    <property type="match status" value="1"/>
</dbReference>
<keyword evidence="6" id="KW-0966">Cell projection</keyword>
<organism evidence="8">
    <name type="scientific">Micromonas pusilla (strain CCMP1545)</name>
    <name type="common">Picoplanktonic green alga</name>
    <dbReference type="NCBI Taxonomy" id="564608"/>
    <lineage>
        <taxon>Eukaryota</taxon>
        <taxon>Viridiplantae</taxon>
        <taxon>Chlorophyta</taxon>
        <taxon>Mamiellophyceae</taxon>
        <taxon>Mamiellales</taxon>
        <taxon>Mamiellaceae</taxon>
        <taxon>Micromonas</taxon>
    </lineage>
</organism>
<keyword evidence="5" id="KW-0206">Cytoskeleton</keyword>
<dbReference type="RefSeq" id="XP_003062617.1">
    <property type="nucleotide sequence ID" value="XM_003062571.1"/>
</dbReference>
<dbReference type="InterPro" id="IPR029416">
    <property type="entry name" value="CFAP300"/>
</dbReference>
<protein>
    <recommendedName>
        <fullName evidence="3">Cilia- and flagella-associated protein 300</fullName>
    </recommendedName>
</protein>
<dbReference type="AlphaFoldDB" id="C1N3I3"/>
<evidence type="ECO:0000256" key="5">
    <source>
        <dbReference type="ARBA" id="ARBA00023212"/>
    </source>
</evidence>
<dbReference type="Pfam" id="PF14926">
    <property type="entry name" value="CFAP300"/>
    <property type="match status" value="2"/>
</dbReference>
<dbReference type="OMA" id="FYHCYGV"/>
<evidence type="ECO:0000256" key="2">
    <source>
        <dbReference type="ARBA" id="ARBA00009205"/>
    </source>
</evidence>
<gene>
    <name evidence="7" type="ORF">MICPUCDRAFT_52185</name>
</gene>
<comment type="similarity">
    <text evidence="2">Belongs to the CFAP300 family.</text>
</comment>
<sequence length="351" mass="38977">MANDDDDGVADATVFAKLPDLAAGAFAEDPSRSRLVKWNLAPNTHVVRFRYTKPFHKMDPQGFLRDFFSSERVREHFVVIDASGARRTLAELGLDRARGGRCVDVKFAPTPCAATSMAHFDALESQDAPNPIVRAGTEYIHKCIDDVVRGFPVCDLLRDFLLRGDESENASLWSDAQRDEFIARVFRRVLFSSHWTFAFVSLRPPLAFNTRLRYLSTPPLTPFDAAPTLFAFSRGRSTLRHLVIGGSMCQYEDTLGAYLETTKAVYKTLVRARKDASSGGNGGEGEPAAVVATDVYEVTGASFASDVGAEAGEGTSLALFPRISEQNWCYLCVDARRRHATVWYHAFVPYW</sequence>
<evidence type="ECO:0000256" key="6">
    <source>
        <dbReference type="ARBA" id="ARBA00023273"/>
    </source>
</evidence>
<dbReference type="EMBL" id="GG663746">
    <property type="protein sequence ID" value="EEH53436.1"/>
    <property type="molecule type" value="Genomic_DNA"/>
</dbReference>
<dbReference type="GeneID" id="9688057"/>
<dbReference type="OrthoDB" id="567861at2759"/>
<dbReference type="PANTHER" id="PTHR31078:SF1">
    <property type="entry name" value="CILIA- AND FLAGELLA-ASSOCIATED PROTEIN 300"/>
    <property type="match status" value="1"/>
</dbReference>
<evidence type="ECO:0000256" key="3">
    <source>
        <dbReference type="ARBA" id="ARBA00022174"/>
    </source>
</evidence>
<evidence type="ECO:0000256" key="4">
    <source>
        <dbReference type="ARBA" id="ARBA00022490"/>
    </source>
</evidence>
<dbReference type="Proteomes" id="UP000001876">
    <property type="component" value="Unassembled WGS sequence"/>
</dbReference>
<dbReference type="STRING" id="564608.C1N3I3"/>
<reference evidence="7 8" key="1">
    <citation type="journal article" date="2009" name="Science">
        <title>Green evolution and dynamic adaptations revealed by genomes of the marine picoeukaryotes Micromonas.</title>
        <authorList>
            <person name="Worden A.Z."/>
            <person name="Lee J.H."/>
            <person name="Mock T."/>
            <person name="Rouze P."/>
            <person name="Simmons M.P."/>
            <person name="Aerts A.L."/>
            <person name="Allen A.E."/>
            <person name="Cuvelier M.L."/>
            <person name="Derelle E."/>
            <person name="Everett M.V."/>
            <person name="Foulon E."/>
            <person name="Grimwood J."/>
            <person name="Gundlach H."/>
            <person name="Henrissat B."/>
            <person name="Napoli C."/>
            <person name="McDonald S.M."/>
            <person name="Parker M.S."/>
            <person name="Rombauts S."/>
            <person name="Salamov A."/>
            <person name="Von Dassow P."/>
            <person name="Badger J.H."/>
            <person name="Coutinho P.M."/>
            <person name="Demir E."/>
            <person name="Dubchak I."/>
            <person name="Gentemann C."/>
            <person name="Eikrem W."/>
            <person name="Gready J.E."/>
            <person name="John U."/>
            <person name="Lanier W."/>
            <person name="Lindquist E.A."/>
            <person name="Lucas S."/>
            <person name="Mayer K.F."/>
            <person name="Moreau H."/>
            <person name="Not F."/>
            <person name="Otillar R."/>
            <person name="Panaud O."/>
            <person name="Pangilinan J."/>
            <person name="Paulsen I."/>
            <person name="Piegu B."/>
            <person name="Poliakov A."/>
            <person name="Robbens S."/>
            <person name="Schmutz J."/>
            <person name="Toulza E."/>
            <person name="Wyss T."/>
            <person name="Zelensky A."/>
            <person name="Zhou K."/>
            <person name="Armbrust E.V."/>
            <person name="Bhattacharya D."/>
            <person name="Goodenough U.W."/>
            <person name="Van de Peer Y."/>
            <person name="Grigoriev I.V."/>
        </authorList>
    </citation>
    <scope>NUCLEOTIDE SEQUENCE [LARGE SCALE GENOMIC DNA]</scope>
    <source>
        <strain evidence="7 8">CCMP1545</strain>
    </source>
</reference>
<name>C1N3I3_MICPC</name>
<accession>C1N3I3</accession>